<reference evidence="7 8" key="1">
    <citation type="submission" date="2019-07" db="EMBL/GenBank/DDBJ databases">
        <authorList>
            <person name="Zhao L.H."/>
        </authorList>
    </citation>
    <scope>NUCLEOTIDE SEQUENCE [LARGE SCALE GENOMIC DNA]</scope>
    <source>
        <strain evidence="7 8">Co35</strain>
    </source>
</reference>
<dbReference type="GO" id="GO:0003700">
    <property type="term" value="F:DNA-binding transcription factor activity"/>
    <property type="evidence" value="ECO:0007669"/>
    <property type="project" value="TreeGrafter"/>
</dbReference>
<organism evidence="7 8">
    <name type="scientific">Aeromicrobium piscarium</name>
    <dbReference type="NCBI Taxonomy" id="2590901"/>
    <lineage>
        <taxon>Bacteria</taxon>
        <taxon>Bacillati</taxon>
        <taxon>Actinomycetota</taxon>
        <taxon>Actinomycetes</taxon>
        <taxon>Propionibacteriales</taxon>
        <taxon>Nocardioidaceae</taxon>
        <taxon>Aeromicrobium</taxon>
    </lineage>
</organism>
<dbReference type="Pfam" id="PF13977">
    <property type="entry name" value="TetR_C_6"/>
    <property type="match status" value="1"/>
</dbReference>
<dbReference type="InterPro" id="IPR039538">
    <property type="entry name" value="BetI_C"/>
</dbReference>
<name>A0A554S7C1_9ACTN</name>
<feature type="domain" description="HTH tetR-type" evidence="6">
    <location>
        <begin position="9"/>
        <end position="69"/>
    </location>
</feature>
<dbReference type="InterPro" id="IPR009057">
    <property type="entry name" value="Homeodomain-like_sf"/>
</dbReference>
<dbReference type="PANTHER" id="PTHR30055">
    <property type="entry name" value="HTH-TYPE TRANSCRIPTIONAL REGULATOR RUTR"/>
    <property type="match status" value="1"/>
</dbReference>
<evidence type="ECO:0000256" key="3">
    <source>
        <dbReference type="ARBA" id="ARBA00023125"/>
    </source>
</evidence>
<dbReference type="RefSeq" id="WP_143913972.1">
    <property type="nucleotide sequence ID" value="NZ_VLNT01000010.1"/>
</dbReference>
<evidence type="ECO:0000313" key="8">
    <source>
        <dbReference type="Proteomes" id="UP000316988"/>
    </source>
</evidence>
<evidence type="ECO:0000256" key="5">
    <source>
        <dbReference type="PROSITE-ProRule" id="PRU00335"/>
    </source>
</evidence>
<keyword evidence="4" id="KW-0804">Transcription</keyword>
<accession>A0A554S7C1</accession>
<dbReference type="GO" id="GO:0000976">
    <property type="term" value="F:transcription cis-regulatory region binding"/>
    <property type="evidence" value="ECO:0007669"/>
    <property type="project" value="TreeGrafter"/>
</dbReference>
<evidence type="ECO:0000259" key="6">
    <source>
        <dbReference type="PROSITE" id="PS50977"/>
    </source>
</evidence>
<protein>
    <submittedName>
        <fullName evidence="7">TetR/AcrR family transcriptional regulator</fullName>
    </submittedName>
</protein>
<evidence type="ECO:0000256" key="1">
    <source>
        <dbReference type="ARBA" id="ARBA00022491"/>
    </source>
</evidence>
<dbReference type="SUPFAM" id="SSF48498">
    <property type="entry name" value="Tetracyclin repressor-like, C-terminal domain"/>
    <property type="match status" value="1"/>
</dbReference>
<dbReference type="EMBL" id="VLNT01000010">
    <property type="protein sequence ID" value="TSD62257.1"/>
    <property type="molecule type" value="Genomic_DNA"/>
</dbReference>
<keyword evidence="2" id="KW-0805">Transcription regulation</keyword>
<dbReference type="InterPro" id="IPR050109">
    <property type="entry name" value="HTH-type_TetR-like_transc_reg"/>
</dbReference>
<keyword evidence="3 5" id="KW-0238">DNA-binding</keyword>
<comment type="caution">
    <text evidence="7">The sequence shown here is derived from an EMBL/GenBank/DDBJ whole genome shotgun (WGS) entry which is preliminary data.</text>
</comment>
<feature type="DNA-binding region" description="H-T-H motif" evidence="5">
    <location>
        <begin position="32"/>
        <end position="51"/>
    </location>
</feature>
<dbReference type="InterPro" id="IPR036271">
    <property type="entry name" value="Tet_transcr_reg_TetR-rel_C_sf"/>
</dbReference>
<keyword evidence="8" id="KW-1185">Reference proteome</keyword>
<evidence type="ECO:0000256" key="2">
    <source>
        <dbReference type="ARBA" id="ARBA00023015"/>
    </source>
</evidence>
<sequence length="194" mass="20833">MATQTERRERTIALLLDAAIASLNERGYAATTTHAICERAGLSQGALFRHFPSRRALLAAAATEVARRQGIAFAAADLGPVISREALHRVLRELVRLGSSAENRTWHELMLAARTDEELRSALEPATDEYHRILMAGAAGLFEAASAPDPRALLRVVISVVDGLALAVPVSHSAADIDAAVDQLATLVWPVLQE</sequence>
<dbReference type="PANTHER" id="PTHR30055:SF226">
    <property type="entry name" value="HTH-TYPE TRANSCRIPTIONAL REGULATOR PKSA"/>
    <property type="match status" value="1"/>
</dbReference>
<keyword evidence="1" id="KW-0678">Repressor</keyword>
<dbReference type="AlphaFoldDB" id="A0A554S7C1"/>
<dbReference type="Proteomes" id="UP000316988">
    <property type="component" value="Unassembled WGS sequence"/>
</dbReference>
<dbReference type="Gene3D" id="1.10.357.10">
    <property type="entry name" value="Tetracycline Repressor, domain 2"/>
    <property type="match status" value="1"/>
</dbReference>
<dbReference type="PROSITE" id="PS50977">
    <property type="entry name" value="HTH_TETR_2"/>
    <property type="match status" value="1"/>
</dbReference>
<dbReference type="OrthoDB" id="4539007at2"/>
<evidence type="ECO:0000313" key="7">
    <source>
        <dbReference type="EMBL" id="TSD62257.1"/>
    </source>
</evidence>
<dbReference type="InterPro" id="IPR001647">
    <property type="entry name" value="HTH_TetR"/>
</dbReference>
<proteinExistence type="predicted"/>
<dbReference type="PRINTS" id="PR00455">
    <property type="entry name" value="HTHTETR"/>
</dbReference>
<evidence type="ECO:0000256" key="4">
    <source>
        <dbReference type="ARBA" id="ARBA00023163"/>
    </source>
</evidence>
<dbReference type="Pfam" id="PF00440">
    <property type="entry name" value="TetR_N"/>
    <property type="match status" value="1"/>
</dbReference>
<gene>
    <name evidence="7" type="ORF">FNM00_12995</name>
</gene>
<dbReference type="SUPFAM" id="SSF46689">
    <property type="entry name" value="Homeodomain-like"/>
    <property type="match status" value="1"/>
</dbReference>